<feature type="compositionally biased region" description="Low complexity" evidence="2">
    <location>
        <begin position="113"/>
        <end position="126"/>
    </location>
</feature>
<comment type="caution">
    <text evidence="4">The sequence shown here is derived from an EMBL/GenBank/DDBJ whole genome shotgun (WGS) entry which is preliminary data.</text>
</comment>
<gene>
    <name evidence="4" type="ORF">BXP70_09210</name>
</gene>
<evidence type="ECO:0000259" key="3">
    <source>
        <dbReference type="PROSITE" id="PS50966"/>
    </source>
</evidence>
<keyword evidence="1" id="KW-0863">Zinc-finger</keyword>
<evidence type="ECO:0000256" key="1">
    <source>
        <dbReference type="PROSITE-ProRule" id="PRU00325"/>
    </source>
</evidence>
<dbReference type="InterPro" id="IPR007527">
    <property type="entry name" value="Znf_SWIM"/>
</dbReference>
<dbReference type="GO" id="GO:0008270">
    <property type="term" value="F:zinc ion binding"/>
    <property type="evidence" value="ECO:0007669"/>
    <property type="project" value="UniProtKB-KW"/>
</dbReference>
<evidence type="ECO:0000256" key="2">
    <source>
        <dbReference type="SAM" id="MobiDB-lite"/>
    </source>
</evidence>
<dbReference type="Proteomes" id="UP000194873">
    <property type="component" value="Unassembled WGS sequence"/>
</dbReference>
<dbReference type="EMBL" id="MTSE01000003">
    <property type="protein sequence ID" value="OUJ74915.1"/>
    <property type="molecule type" value="Genomic_DNA"/>
</dbReference>
<name>A0A243WI82_9BACT</name>
<keyword evidence="5" id="KW-1185">Reference proteome</keyword>
<keyword evidence="1" id="KW-0862">Zinc</keyword>
<organism evidence="4 5">
    <name type="scientific">Hymenobacter crusticola</name>
    <dbReference type="NCBI Taxonomy" id="1770526"/>
    <lineage>
        <taxon>Bacteria</taxon>
        <taxon>Pseudomonadati</taxon>
        <taxon>Bacteroidota</taxon>
        <taxon>Cytophagia</taxon>
        <taxon>Cytophagales</taxon>
        <taxon>Hymenobacteraceae</taxon>
        <taxon>Hymenobacter</taxon>
    </lineage>
</organism>
<proteinExistence type="predicted"/>
<dbReference type="OrthoDB" id="9816340at2"/>
<feature type="domain" description="SWIM-type" evidence="3">
    <location>
        <begin position="52"/>
        <end position="85"/>
    </location>
</feature>
<sequence length="460" mass="50314">MIWTEEQVRALVTDAGTLKRGLDLAKPPKWSNLGQTDSAAWGECAGSGSKPYQVGIDLTEPAFKCSCPSRVFPCKHGAGLLLLLARQTGLFTGATPPPWLAEWLEKRQQTQSKKAAPAPAAKAPAPETAIPSSADPANAAEPESAALVSEARLQRMQRGASELLVWLQDLISAGLAQTENQPRTFWENQAARLVDDQLPGLAAVLRELATLRYASLDWPERLLARLGELYLLVRAFLRLEQLPAELQQDVLQLVGINLKKEDIQAQQPPVADTWLVVGQVTKEEERLLSRRTWLWGQHTNRYAFVLEFSFGGQAFATALVPTGTYKGDLAFYPSACPLRAVSTGAWAFSGTRPQARPGGSSVQDLLDAYATALSQLPWLREWPVTLNGVVPQFGPNEQPILYHPTEGLQLPLRCDPELAWQLLAISGGYPLTVFGEWNGRAFFPISYWSAPVTATTAVSV</sequence>
<protein>
    <recommendedName>
        <fullName evidence="3">SWIM-type domain-containing protein</fullName>
    </recommendedName>
</protein>
<dbReference type="AlphaFoldDB" id="A0A243WI82"/>
<keyword evidence="1" id="KW-0479">Metal-binding</keyword>
<accession>A0A243WI82</accession>
<reference evidence="4 5" key="1">
    <citation type="submission" date="2017-01" db="EMBL/GenBank/DDBJ databases">
        <title>A new Hymenobacter.</title>
        <authorList>
            <person name="Liang Y."/>
            <person name="Feng F."/>
        </authorList>
    </citation>
    <scope>NUCLEOTIDE SEQUENCE [LARGE SCALE GENOMIC DNA]</scope>
    <source>
        <strain evidence="4">MIMBbqt21</strain>
    </source>
</reference>
<evidence type="ECO:0000313" key="4">
    <source>
        <dbReference type="EMBL" id="OUJ74915.1"/>
    </source>
</evidence>
<dbReference type="PROSITE" id="PS50966">
    <property type="entry name" value="ZF_SWIM"/>
    <property type="match status" value="1"/>
</dbReference>
<dbReference type="RefSeq" id="WP_086593724.1">
    <property type="nucleotide sequence ID" value="NZ_MTSE01000003.1"/>
</dbReference>
<evidence type="ECO:0000313" key="5">
    <source>
        <dbReference type="Proteomes" id="UP000194873"/>
    </source>
</evidence>
<feature type="region of interest" description="Disordered" evidence="2">
    <location>
        <begin position="106"/>
        <end position="143"/>
    </location>
</feature>